<dbReference type="SUPFAM" id="SSF69360">
    <property type="entry name" value="Cell wall binding repeat"/>
    <property type="match status" value="1"/>
</dbReference>
<evidence type="ECO:0000256" key="3">
    <source>
        <dbReference type="SAM" id="SignalP"/>
    </source>
</evidence>
<evidence type="ECO:0000256" key="2">
    <source>
        <dbReference type="PROSITE-ProRule" id="PRU00591"/>
    </source>
</evidence>
<dbReference type="AlphaFoldDB" id="M1MKJ7"/>
<feature type="repeat" description="Cell wall-binding" evidence="2">
    <location>
        <begin position="47"/>
        <end position="66"/>
    </location>
</feature>
<keyword evidence="5" id="KW-1185">Reference proteome</keyword>
<dbReference type="OrthoDB" id="9780101at2"/>
<gene>
    <name evidence="4" type="ORF">Cspa_c15610</name>
</gene>
<evidence type="ECO:0008006" key="6">
    <source>
        <dbReference type="Google" id="ProtNLM"/>
    </source>
</evidence>
<dbReference type="Gene3D" id="2.10.270.10">
    <property type="entry name" value="Cholin Binding"/>
    <property type="match status" value="1"/>
</dbReference>
<dbReference type="EMBL" id="CP004121">
    <property type="protein sequence ID" value="AGF55331.1"/>
    <property type="molecule type" value="Genomic_DNA"/>
</dbReference>
<dbReference type="KEGG" id="csr:Cspa_c15610"/>
<evidence type="ECO:0000256" key="1">
    <source>
        <dbReference type="ARBA" id="ARBA00022737"/>
    </source>
</evidence>
<dbReference type="STRING" id="36745.CLSAP_15230"/>
<feature type="signal peptide" evidence="3">
    <location>
        <begin position="1"/>
        <end position="21"/>
    </location>
</feature>
<keyword evidence="3" id="KW-0732">Signal</keyword>
<evidence type="ECO:0000313" key="4">
    <source>
        <dbReference type="EMBL" id="AGF55331.1"/>
    </source>
</evidence>
<feature type="chain" id="PRO_5039667382" description="Cell wall binding repeat-containing protein" evidence="3">
    <location>
        <begin position="22"/>
        <end position="266"/>
    </location>
</feature>
<dbReference type="HOGENOM" id="CLU_1068324_0_0_9"/>
<accession>M1MKJ7</accession>
<dbReference type="Proteomes" id="UP000011728">
    <property type="component" value="Chromosome"/>
</dbReference>
<organism evidence="4 5">
    <name type="scientific">Clostridium saccharoperbutylacetonicum N1-4(HMT)</name>
    <dbReference type="NCBI Taxonomy" id="931276"/>
    <lineage>
        <taxon>Bacteria</taxon>
        <taxon>Bacillati</taxon>
        <taxon>Bacillota</taxon>
        <taxon>Clostridia</taxon>
        <taxon>Eubacteriales</taxon>
        <taxon>Clostridiaceae</taxon>
        <taxon>Clostridium</taxon>
    </lineage>
</organism>
<sequence length="266" mass="30459">MKKPKLKNVIISSLIVTSVFALNPIGVSAEWKSDSNGWWNTEGNSWSVGWRNINGKLYYFNANGYMAHDTTIDGHYLDSNGASTTSNTQNQTEYSEPATGDMTGWQKLRGHKYESVAEIYFKLENGIQSVQVKDIRNVDENKVVEWVDDNGVKRHNTVGEIYQLFKYSNTYTTDWFSNKFGNLYGEWLLTGSLDADNVVADYLQKTGQIKNRSYVTLTPTTVIETEERKEKNISTEEIINNIEKYMDKEYKKEKNKTADDNNSSDE</sequence>
<reference evidence="4 5" key="1">
    <citation type="submission" date="2013-02" db="EMBL/GenBank/DDBJ databases">
        <title>Genome sequence of Clostridium saccharoperbutylacetonicum N1-4(HMT).</title>
        <authorList>
            <person name="Poehlein A."/>
            <person name="Daniel R."/>
        </authorList>
    </citation>
    <scope>NUCLEOTIDE SEQUENCE [LARGE SCALE GENOMIC DNA]</scope>
    <source>
        <strain evidence="5">N1-4(HMT)</strain>
    </source>
</reference>
<proteinExistence type="predicted"/>
<dbReference type="eggNOG" id="ENOG5030K6P">
    <property type="taxonomic scope" value="Bacteria"/>
</dbReference>
<protein>
    <recommendedName>
        <fullName evidence="6">Cell wall binding repeat-containing protein</fullName>
    </recommendedName>
</protein>
<keyword evidence="1" id="KW-0677">Repeat</keyword>
<dbReference type="PATRIC" id="fig|931276.5.peg.1525"/>
<name>M1MKJ7_9CLOT</name>
<dbReference type="PROSITE" id="PS51170">
    <property type="entry name" value="CW"/>
    <property type="match status" value="1"/>
</dbReference>
<evidence type="ECO:0000313" key="5">
    <source>
        <dbReference type="Proteomes" id="UP000011728"/>
    </source>
</evidence>
<dbReference type="Pfam" id="PF19127">
    <property type="entry name" value="Choline_bind_3"/>
    <property type="match status" value="1"/>
</dbReference>
<dbReference type="RefSeq" id="WP_015391653.1">
    <property type="nucleotide sequence ID" value="NC_020291.1"/>
</dbReference>
<dbReference type="InterPro" id="IPR018337">
    <property type="entry name" value="Cell_wall/Cho-bd_repeat"/>
</dbReference>